<dbReference type="HOGENOM" id="CLU_112845_0_0_10"/>
<dbReference type="RefSeq" id="WP_008198019.1">
    <property type="nucleotide sequence ID" value="NZ_CM001023.1"/>
</dbReference>
<protein>
    <submittedName>
        <fullName evidence="6">Auracyanin A</fullName>
    </submittedName>
</protein>
<dbReference type="EMBL" id="AAXU02000001">
    <property type="protein sequence ID" value="EAZ81971.1"/>
    <property type="molecule type" value="Genomic_DNA"/>
</dbReference>
<reference evidence="6 7" key="1">
    <citation type="journal article" date="2011" name="J. Bacteriol.">
        <title>Complete genome sequence of Algoriphagus sp. PR1, bacterial prey of a colony-forming choanoflagellate.</title>
        <authorList>
            <person name="Alegado R.A."/>
            <person name="Ferriera S."/>
            <person name="Nusbaum C."/>
            <person name="Young S.K."/>
            <person name="Zeng Q."/>
            <person name="Imamovic A."/>
            <person name="Fairclough S.R."/>
            <person name="King N."/>
        </authorList>
    </citation>
    <scope>NUCLEOTIDE SEQUENCE [LARGE SCALE GENOMIC DNA]</scope>
    <source>
        <strain evidence="6 7">PR1</strain>
    </source>
</reference>
<dbReference type="OrthoDB" id="9814063at2"/>
<keyword evidence="1" id="KW-0813">Transport</keyword>
<dbReference type="Proteomes" id="UP000003919">
    <property type="component" value="Chromosome"/>
</dbReference>
<evidence type="ECO:0000313" key="6">
    <source>
        <dbReference type="EMBL" id="EAZ81971.1"/>
    </source>
</evidence>
<organism evidence="6 7">
    <name type="scientific">Algoriphagus machipongonensis</name>
    <dbReference type="NCBI Taxonomy" id="388413"/>
    <lineage>
        <taxon>Bacteria</taxon>
        <taxon>Pseudomonadati</taxon>
        <taxon>Bacteroidota</taxon>
        <taxon>Cytophagia</taxon>
        <taxon>Cytophagales</taxon>
        <taxon>Cyclobacteriaceae</taxon>
        <taxon>Algoriphagus</taxon>
    </lineage>
</organism>
<dbReference type="InterPro" id="IPR008972">
    <property type="entry name" value="Cupredoxin"/>
</dbReference>
<evidence type="ECO:0000256" key="1">
    <source>
        <dbReference type="ARBA" id="ARBA00022448"/>
    </source>
</evidence>
<keyword evidence="7" id="KW-1185">Reference proteome</keyword>
<dbReference type="EMBL" id="CM001023">
    <property type="protein sequence ID" value="EAZ81971.1"/>
    <property type="molecule type" value="Genomic_DNA"/>
</dbReference>
<dbReference type="PROSITE" id="PS00196">
    <property type="entry name" value="COPPER_BLUE"/>
    <property type="match status" value="1"/>
</dbReference>
<evidence type="ECO:0000256" key="4">
    <source>
        <dbReference type="ARBA" id="ARBA00023008"/>
    </source>
</evidence>
<evidence type="ECO:0000256" key="2">
    <source>
        <dbReference type="ARBA" id="ARBA00022723"/>
    </source>
</evidence>
<dbReference type="InterPro" id="IPR050845">
    <property type="entry name" value="Cu-binding_ET"/>
</dbReference>
<keyword evidence="4" id="KW-0186">Copper</keyword>
<dbReference type="GO" id="GO:0005507">
    <property type="term" value="F:copper ion binding"/>
    <property type="evidence" value="ECO:0007669"/>
    <property type="project" value="InterPro"/>
</dbReference>
<evidence type="ECO:0000313" key="7">
    <source>
        <dbReference type="Proteomes" id="UP000003919"/>
    </source>
</evidence>
<sequence length="184" mass="20642">MIKATFLPMAAMLVIGNWFVDTKELKSSESIALCEAKPSIENTSQPESNFKIERNSEFRETTILLEIVPEMMKFDQDTFKVKAGDKIILEIDNLDGMEHNLLIAKPGTLEKVGAAADAMLRDPKASEKFYVPEIPEVLFSTKMIGPQELYTLTFTAPTKPGNYPFACTFPGHWRMMNGIMVVES</sequence>
<dbReference type="InterPro" id="IPR028871">
    <property type="entry name" value="BlueCu_1_BS"/>
</dbReference>
<evidence type="ECO:0000256" key="3">
    <source>
        <dbReference type="ARBA" id="ARBA00022982"/>
    </source>
</evidence>
<gene>
    <name evidence="6" type="ORF">ALPR1_01980</name>
</gene>
<accession>A3HUZ9</accession>
<dbReference type="Gene3D" id="2.60.40.420">
    <property type="entry name" value="Cupredoxins - blue copper proteins"/>
    <property type="match status" value="1"/>
</dbReference>
<dbReference type="PANTHER" id="PTHR38439:SF3">
    <property type="entry name" value="COPPER-RESISTANT CUPROPROTEIN COPI"/>
    <property type="match status" value="1"/>
</dbReference>
<evidence type="ECO:0000259" key="5">
    <source>
        <dbReference type="Pfam" id="PF00127"/>
    </source>
</evidence>
<dbReference type="CDD" id="cd04233">
    <property type="entry name" value="Auracyanin"/>
    <property type="match status" value="1"/>
</dbReference>
<name>A3HUZ9_9BACT</name>
<dbReference type="AlphaFoldDB" id="A3HUZ9"/>
<feature type="domain" description="Blue (type 1) copper" evidence="5">
    <location>
        <begin position="65"/>
        <end position="183"/>
    </location>
</feature>
<dbReference type="InterPro" id="IPR000923">
    <property type="entry name" value="BlueCu_1"/>
</dbReference>
<dbReference type="STRING" id="388413.ALPR1_01980"/>
<dbReference type="GO" id="GO:0009055">
    <property type="term" value="F:electron transfer activity"/>
    <property type="evidence" value="ECO:0007669"/>
    <property type="project" value="InterPro"/>
</dbReference>
<dbReference type="SUPFAM" id="SSF49503">
    <property type="entry name" value="Cupredoxins"/>
    <property type="match status" value="1"/>
</dbReference>
<proteinExistence type="predicted"/>
<dbReference type="eggNOG" id="COG3241">
    <property type="taxonomic scope" value="Bacteria"/>
</dbReference>
<keyword evidence="2" id="KW-0479">Metal-binding</keyword>
<keyword evidence="3" id="KW-0249">Electron transport</keyword>
<dbReference type="PANTHER" id="PTHR38439">
    <property type="entry name" value="AURACYANIN-B"/>
    <property type="match status" value="1"/>
</dbReference>
<dbReference type="Pfam" id="PF00127">
    <property type="entry name" value="Copper-bind"/>
    <property type="match status" value="1"/>
</dbReference>
<comment type="caution">
    <text evidence="6">The sequence shown here is derived from an EMBL/GenBank/DDBJ whole genome shotgun (WGS) entry which is preliminary data.</text>
</comment>